<keyword evidence="7" id="KW-0067">ATP-binding</keyword>
<dbReference type="SUPFAM" id="SSF52540">
    <property type="entry name" value="P-loop containing nucleoside triphosphate hydrolases"/>
    <property type="match status" value="2"/>
</dbReference>
<evidence type="ECO:0000256" key="2">
    <source>
        <dbReference type="ARBA" id="ARBA00022448"/>
    </source>
</evidence>
<evidence type="ECO:0000313" key="13">
    <source>
        <dbReference type="EMBL" id="KAH7444588.1"/>
    </source>
</evidence>
<dbReference type="GO" id="GO:0005524">
    <property type="term" value="F:ATP binding"/>
    <property type="evidence" value="ECO:0007669"/>
    <property type="project" value="UniProtKB-KW"/>
</dbReference>
<feature type="transmembrane region" description="Helical" evidence="10">
    <location>
        <begin position="68"/>
        <end position="91"/>
    </location>
</feature>
<keyword evidence="3" id="KW-0934">Plastid</keyword>
<feature type="transmembrane region" description="Helical" evidence="10">
    <location>
        <begin position="698"/>
        <end position="719"/>
    </location>
</feature>
<evidence type="ECO:0000259" key="11">
    <source>
        <dbReference type="PROSITE" id="PS50893"/>
    </source>
</evidence>
<dbReference type="OrthoDB" id="1913280at2759"/>
<sequence length="1241" mass="137269">MEKSQNLHANLFVLADRTDYVLMALGTLGSIVHGLCSPASYYVFSLILRSFGSSPNNPRESAHEITKHVLYLIYIGLFALVSASAETLCWIHTGERQAKRLLSLYLKATLSQNSNFYMTSEEITMRAENFVTDGRLIQDAISEKMGICSFFLVTCIGGFGVSFYLMWKIGLAALGFVTVMFSSLVFTGSLVNNQKYYGCRWSIVEQSIDNAKAVFSYGYEKTITDSFAESMPVNHKFQLVKGLLPGMSAAFNFFAFSLFLWYAGVLIRNSETNGGKAISAIMVAFEASCSLVHAVSITMAFNKGMGSLKVILNTVNEMHSAVPVGELTKPLQIIGGLEVQKISFNYRSRSNNILLFRDLSFSIPSGQIVALVGHRGSGKSTVVSLIQRFYNPLEGQILLDGVNINTLDLSWYRDQIGLLNEDPLIFETSILENIRIGKLDATKEEVEAAAKEANAHTFIIGLPNAYETHVGRCSMQLSESQKHRIVIARTILKNPKIVLLDEPTCGLNVGSERIVQGALEKLIQNRSTLIIAQRLSTIENAFSIFVLQDGHVIEANTHKRLTKKDEFGPYSVLARINEMAVASDGTLLGRTKRETAIVSQKELQGFSGDVDEATETADRHMEAGAERPKLDWQTFKVVSLRLANMSMPFWPCICLGTLGAILCGALLNPIYGYVLGKSFQVYNEQDNNKMKIEVQKYALIYVGAGIVGIGMQVMQSYYFGITGEMVSARVKEIIFEGTLKHEVGWFDIPGNSGKKLKDKMVAAENALNMIFNHSLPVILRSLACFMTAYVIGFSINLQFTLIALVAFPLLISSAMVQELFNVGFEVAIDRAYPQLTTVIEDLLRQLKSVNACNGIEKAVALYNSMLSQQAKHTLFQGNCYSLLLGISNMVVYCTYALLFWYGSRLIVNDKSSFGSIIVLFMVFLTSASEIGAITGAIIQAINSFITLSSISDLTEREILMDPNSSSPETVENVTGIVDFVDVDFVYPSRPDVPILKGLNLKIDARRSIAIVGAMGSGKSAIIALIERFYDPNRGRVMIDGKDIQTLDLHSLRKHIALVQSEPVLFNTSIYENIVCGRQVGGLAEVEEAARAAEAHIFIQALQNGYMTQVNAELQLNMGQRQRIAIARAKLRNAPILLVDDATSGLEADQQKVVQEAINCLMLDRTAIMVTHNLIDVCVVVDEICVLERGRITEQGSHSNLMEANGSYAQLFNIQRIRERQLEAEKRKEKRMYSDEPGGSRR</sequence>
<keyword evidence="6" id="KW-0547">Nucleotide-binding</keyword>
<dbReference type="Gene3D" id="1.20.1560.10">
    <property type="entry name" value="ABC transporter type 1, transmembrane domain"/>
    <property type="match status" value="2"/>
</dbReference>
<dbReference type="GO" id="GO:0015421">
    <property type="term" value="F:ABC-type oligopeptide transporter activity"/>
    <property type="evidence" value="ECO:0007669"/>
    <property type="project" value="TreeGrafter"/>
</dbReference>
<dbReference type="Gene3D" id="3.40.50.300">
    <property type="entry name" value="P-loop containing nucleotide triphosphate hydrolases"/>
    <property type="match status" value="2"/>
</dbReference>
<evidence type="ECO:0000259" key="12">
    <source>
        <dbReference type="PROSITE" id="PS50929"/>
    </source>
</evidence>
<comment type="caution">
    <text evidence="13">The sequence shown here is derived from an EMBL/GenBank/DDBJ whole genome shotgun (WGS) entry which is preliminary data.</text>
</comment>
<evidence type="ECO:0000256" key="4">
    <source>
        <dbReference type="ARBA" id="ARBA00022692"/>
    </source>
</evidence>
<evidence type="ECO:0000256" key="1">
    <source>
        <dbReference type="ARBA" id="ARBA00004141"/>
    </source>
</evidence>
<dbReference type="InterPro" id="IPR011527">
    <property type="entry name" value="ABC1_TM_dom"/>
</dbReference>
<dbReference type="AlphaFoldDB" id="A0A8T2VBW8"/>
<dbReference type="SUPFAM" id="SSF90123">
    <property type="entry name" value="ABC transporter transmembrane region"/>
    <property type="match status" value="2"/>
</dbReference>
<feature type="transmembrane region" description="Helical" evidence="10">
    <location>
        <begin position="880"/>
        <end position="901"/>
    </location>
</feature>
<evidence type="ECO:0000256" key="3">
    <source>
        <dbReference type="ARBA" id="ARBA00022528"/>
    </source>
</evidence>
<name>A0A8T2VBW8_CERRI</name>
<feature type="transmembrane region" description="Helical" evidence="10">
    <location>
        <begin position="20"/>
        <end position="48"/>
    </location>
</feature>
<keyword evidence="9 10" id="KW-0472">Membrane</keyword>
<dbReference type="PROSITE" id="PS50893">
    <property type="entry name" value="ABC_TRANSPORTER_2"/>
    <property type="match status" value="2"/>
</dbReference>
<comment type="subcellular location">
    <subcellularLocation>
        <location evidence="1">Membrane</location>
        <topology evidence="1">Multi-pass membrane protein</topology>
    </subcellularLocation>
</comment>
<evidence type="ECO:0000256" key="9">
    <source>
        <dbReference type="ARBA" id="ARBA00023136"/>
    </source>
</evidence>
<dbReference type="Proteomes" id="UP000825935">
    <property type="component" value="Chromosome 2"/>
</dbReference>
<dbReference type="PROSITE" id="PS50929">
    <property type="entry name" value="ABC_TM1F"/>
    <property type="match status" value="2"/>
</dbReference>
<evidence type="ECO:0000256" key="10">
    <source>
        <dbReference type="SAM" id="Phobius"/>
    </source>
</evidence>
<dbReference type="InterPro" id="IPR036640">
    <property type="entry name" value="ABC1_TM_sf"/>
</dbReference>
<feature type="transmembrane region" description="Helical" evidence="10">
    <location>
        <begin position="243"/>
        <end position="265"/>
    </location>
</feature>
<feature type="domain" description="ABC transmembrane type-1" evidence="12">
    <location>
        <begin position="655"/>
        <end position="942"/>
    </location>
</feature>
<dbReference type="PANTHER" id="PTHR43394">
    <property type="entry name" value="ATP-DEPENDENT PERMEASE MDL1, MITOCHONDRIAL"/>
    <property type="match status" value="1"/>
</dbReference>
<dbReference type="Pfam" id="PF00664">
    <property type="entry name" value="ABC_membrane"/>
    <property type="match status" value="2"/>
</dbReference>
<evidence type="ECO:0000256" key="6">
    <source>
        <dbReference type="ARBA" id="ARBA00022741"/>
    </source>
</evidence>
<feature type="domain" description="ABC transmembrane type-1" evidence="12">
    <location>
        <begin position="24"/>
        <end position="303"/>
    </location>
</feature>
<keyword evidence="4 10" id="KW-0812">Transmembrane</keyword>
<dbReference type="SMART" id="SM00382">
    <property type="entry name" value="AAA"/>
    <property type="match status" value="2"/>
</dbReference>
<feature type="transmembrane region" description="Helical" evidence="10">
    <location>
        <begin position="649"/>
        <end position="671"/>
    </location>
</feature>
<dbReference type="EMBL" id="CM035407">
    <property type="protein sequence ID" value="KAH7444590.1"/>
    <property type="molecule type" value="Genomic_DNA"/>
</dbReference>
<feature type="transmembrane region" description="Helical" evidence="10">
    <location>
        <begin position="913"/>
        <end position="938"/>
    </location>
</feature>
<keyword evidence="3" id="KW-0150">Chloroplast</keyword>
<keyword evidence="5" id="KW-0677">Repeat</keyword>
<feature type="domain" description="ABC transporter" evidence="11">
    <location>
        <begin position="337"/>
        <end position="574"/>
    </location>
</feature>
<dbReference type="FunFam" id="3.40.50.300:FF:001683">
    <property type="entry name" value="ABC transporter B family member 20"/>
    <property type="match status" value="2"/>
</dbReference>
<dbReference type="GO" id="GO:0005743">
    <property type="term" value="C:mitochondrial inner membrane"/>
    <property type="evidence" value="ECO:0007669"/>
    <property type="project" value="TreeGrafter"/>
</dbReference>
<evidence type="ECO:0000256" key="8">
    <source>
        <dbReference type="ARBA" id="ARBA00022989"/>
    </source>
</evidence>
<gene>
    <name evidence="13" type="ORF">KP509_02G084300</name>
</gene>
<dbReference type="GO" id="GO:0016887">
    <property type="term" value="F:ATP hydrolysis activity"/>
    <property type="evidence" value="ECO:0007669"/>
    <property type="project" value="InterPro"/>
</dbReference>
<dbReference type="EMBL" id="CM035407">
    <property type="protein sequence ID" value="KAH7444588.1"/>
    <property type="molecule type" value="Genomic_DNA"/>
</dbReference>
<evidence type="ECO:0000256" key="5">
    <source>
        <dbReference type="ARBA" id="ARBA00022737"/>
    </source>
</evidence>
<dbReference type="PANTHER" id="PTHR43394:SF11">
    <property type="entry name" value="ATP-BINDING CASSETTE TRANSPORTER"/>
    <property type="match status" value="1"/>
</dbReference>
<evidence type="ECO:0000256" key="7">
    <source>
        <dbReference type="ARBA" id="ARBA00022840"/>
    </source>
</evidence>
<dbReference type="Pfam" id="PF00005">
    <property type="entry name" value="ABC_tran"/>
    <property type="match status" value="2"/>
</dbReference>
<proteinExistence type="predicted"/>
<dbReference type="InterPro" id="IPR027417">
    <property type="entry name" value="P-loop_NTPase"/>
</dbReference>
<dbReference type="InterPro" id="IPR003593">
    <property type="entry name" value="AAA+_ATPase"/>
</dbReference>
<dbReference type="GO" id="GO:0090374">
    <property type="term" value="P:oligopeptide export from mitochondrion"/>
    <property type="evidence" value="ECO:0007669"/>
    <property type="project" value="TreeGrafter"/>
</dbReference>
<protein>
    <submittedName>
        <fullName evidence="13">Uncharacterized protein</fullName>
    </submittedName>
</protein>
<feature type="transmembrane region" description="Helical" evidence="10">
    <location>
        <begin position="788"/>
        <end position="811"/>
    </location>
</feature>
<feature type="domain" description="ABC transporter" evidence="11">
    <location>
        <begin position="977"/>
        <end position="1213"/>
    </location>
</feature>
<evidence type="ECO:0000313" key="14">
    <source>
        <dbReference type="Proteomes" id="UP000825935"/>
    </source>
</evidence>
<dbReference type="InterPro" id="IPR003439">
    <property type="entry name" value="ABC_transporter-like_ATP-bd"/>
</dbReference>
<dbReference type="InterPro" id="IPR039421">
    <property type="entry name" value="Type_1_exporter"/>
</dbReference>
<organism evidence="13 14">
    <name type="scientific">Ceratopteris richardii</name>
    <name type="common">Triangle waterfern</name>
    <dbReference type="NCBI Taxonomy" id="49495"/>
    <lineage>
        <taxon>Eukaryota</taxon>
        <taxon>Viridiplantae</taxon>
        <taxon>Streptophyta</taxon>
        <taxon>Embryophyta</taxon>
        <taxon>Tracheophyta</taxon>
        <taxon>Polypodiopsida</taxon>
        <taxon>Polypodiidae</taxon>
        <taxon>Polypodiales</taxon>
        <taxon>Pteridineae</taxon>
        <taxon>Pteridaceae</taxon>
        <taxon>Parkerioideae</taxon>
        <taxon>Ceratopteris</taxon>
    </lineage>
</organism>
<accession>A0A8T2VBW8</accession>
<feature type="transmembrane region" description="Helical" evidence="10">
    <location>
        <begin position="145"/>
        <end position="165"/>
    </location>
</feature>
<feature type="transmembrane region" description="Helical" evidence="10">
    <location>
        <begin position="277"/>
        <end position="301"/>
    </location>
</feature>
<dbReference type="CDD" id="cd18577">
    <property type="entry name" value="ABC_6TM_Pgp_ABCB1_D1_like"/>
    <property type="match status" value="1"/>
</dbReference>
<keyword evidence="8 10" id="KW-1133">Transmembrane helix</keyword>
<reference evidence="13" key="1">
    <citation type="submission" date="2021-08" db="EMBL/GenBank/DDBJ databases">
        <title>WGS assembly of Ceratopteris richardii.</title>
        <authorList>
            <person name="Marchant D.B."/>
            <person name="Chen G."/>
            <person name="Jenkins J."/>
            <person name="Shu S."/>
            <person name="Leebens-Mack J."/>
            <person name="Grimwood J."/>
            <person name="Schmutz J."/>
            <person name="Soltis P."/>
            <person name="Soltis D."/>
            <person name="Chen Z.-H."/>
        </authorList>
    </citation>
    <scope>NUCLEOTIDE SEQUENCE</scope>
    <source>
        <strain evidence="13">Whitten #5841</strain>
        <tissue evidence="13">Leaf</tissue>
    </source>
</reference>
<feature type="transmembrane region" description="Helical" evidence="10">
    <location>
        <begin position="171"/>
        <end position="191"/>
    </location>
</feature>
<keyword evidence="14" id="KW-1185">Reference proteome</keyword>
<keyword evidence="2" id="KW-0813">Transport</keyword>